<dbReference type="EMBL" id="LWBO01000014">
    <property type="protein sequence ID" value="OQP46493.1"/>
    <property type="molecule type" value="Genomic_DNA"/>
</dbReference>
<dbReference type="InterPro" id="IPR017853">
    <property type="entry name" value="GH"/>
</dbReference>
<dbReference type="SUPFAM" id="SSF49265">
    <property type="entry name" value="Fibronectin type III"/>
    <property type="match status" value="1"/>
</dbReference>
<evidence type="ECO:0000256" key="1">
    <source>
        <dbReference type="ARBA" id="ARBA00022729"/>
    </source>
</evidence>
<proteinExistence type="predicted"/>
<evidence type="ECO:0000256" key="2">
    <source>
        <dbReference type="ARBA" id="ARBA00022737"/>
    </source>
</evidence>
<organism evidence="5 6">
    <name type="scientific">Niastella koreensis</name>
    <dbReference type="NCBI Taxonomy" id="354356"/>
    <lineage>
        <taxon>Bacteria</taxon>
        <taxon>Pseudomonadati</taxon>
        <taxon>Bacteroidota</taxon>
        <taxon>Chitinophagia</taxon>
        <taxon>Chitinophagales</taxon>
        <taxon>Chitinophagaceae</taxon>
        <taxon>Niastella</taxon>
    </lineage>
</organism>
<dbReference type="NCBIfam" id="TIGR04183">
    <property type="entry name" value="Por_Secre_tail"/>
    <property type="match status" value="1"/>
</dbReference>
<name>A0ABX3NV26_9BACT</name>
<evidence type="ECO:0000313" key="6">
    <source>
        <dbReference type="Proteomes" id="UP000192277"/>
    </source>
</evidence>
<dbReference type="PROSITE" id="PS50825">
    <property type="entry name" value="HYR"/>
    <property type="match status" value="1"/>
</dbReference>
<dbReference type="Gene3D" id="3.20.20.80">
    <property type="entry name" value="Glycosidases"/>
    <property type="match status" value="1"/>
</dbReference>
<keyword evidence="6" id="KW-1185">Reference proteome</keyword>
<dbReference type="RefSeq" id="WP_014222191.1">
    <property type="nucleotide sequence ID" value="NZ_LWBO01000014.1"/>
</dbReference>
<evidence type="ECO:0000313" key="5">
    <source>
        <dbReference type="EMBL" id="OQP46493.1"/>
    </source>
</evidence>
<comment type="caution">
    <text evidence="5">The sequence shown here is derived from an EMBL/GenBank/DDBJ whole genome shotgun (WGS) entry which is preliminary data.</text>
</comment>
<dbReference type="PANTHER" id="PTHR43405:SF1">
    <property type="entry name" value="GLYCOSYL HYDROLASE DIGH"/>
    <property type="match status" value="1"/>
</dbReference>
<dbReference type="InterPro" id="IPR003790">
    <property type="entry name" value="GHL10"/>
</dbReference>
<sequence>MKNLLTVYLACMLCIEALAQHAPKREFRGAWIATYTNIDWPNRSQTPAQQRAALLTILDHHKATGITALFIQVRSQCDAMYASRIEPWSADLTGTQGKAPDPLWDPMQFAIEECHKRGIEFHAWLNPYRSAGNSNNIPNFAANHVTKTHPEWQLSQGTLRILDPGIPAVRDYVTRVITDIVHRYDVDGIHFDDYFYPSPPAAGTAPFNDDSSYNADPRGITVRADWRRDNVNLLIERVYDSIKTIKPWVKFGVSPSGIYRNSTNPDIGSATSGLEHYTSLYADTRKWLQMGWIDYLCPQVYWYIGQPGANYGVVVPWWNNNAYGRHIYIGMAGYKVNDPAQGVNWANPSMIPNEVRMNRSLPNVYGEAVYNTSSLRSTTKLGFRDSLRLFFYNKPALLPNMPWRDNIAPDKPVNVTAVKYGNDSVVLNWTKPIAGDELNKAWQFVIYRSTNPVVDTSLAENMLYITTNDTTAFTDTTIVPDSTYYYVVTTTDRFHNESGASNNVSTLPPAIACPGDTMLVLNSTCSITLPDFTSQVTVQASSPVIITQAPAAGSIINGQKDTLITIIATDASGNADTCSFHVRTVDHEAPLITSITATPATLWPPNHSMRDVTIDYTFTDNCGPVSASLTVTSNEPAANNFEPDYIVVDAHHVKLRAEKSHLTKDRIYTIAIAATDSAGNTSAGSTIVTISNLPGEDDGILTVKAFPNPSPGQFIIMTLSTSPKALSIAVTDNSGTLIETRSGLPATGLFFLGDRYVPGIYYLQVKQGNSKQTFTLIKLGH</sequence>
<dbReference type="SUPFAM" id="SSF51445">
    <property type="entry name" value="(Trans)glycosidases"/>
    <property type="match status" value="1"/>
</dbReference>
<reference evidence="5 6" key="1">
    <citation type="submission" date="2016-04" db="EMBL/GenBank/DDBJ databases">
        <authorList>
            <person name="Chen L."/>
            <person name="Zhuang W."/>
            <person name="Wang G."/>
        </authorList>
    </citation>
    <scope>NUCLEOTIDE SEQUENCE [LARGE SCALE GENOMIC DNA]</scope>
    <source>
        <strain evidence="6">GR20</strain>
    </source>
</reference>
<keyword evidence="2" id="KW-0677">Repeat</keyword>
<evidence type="ECO:0000259" key="3">
    <source>
        <dbReference type="PROSITE" id="PS50825"/>
    </source>
</evidence>
<dbReference type="InterPro" id="IPR003961">
    <property type="entry name" value="FN3_dom"/>
</dbReference>
<accession>A0ABX3NV26</accession>
<dbReference type="InterPro" id="IPR003410">
    <property type="entry name" value="HYR_dom"/>
</dbReference>
<dbReference type="SMART" id="SM00060">
    <property type="entry name" value="FN3"/>
    <property type="match status" value="1"/>
</dbReference>
<protein>
    <recommendedName>
        <fullName evidence="7">Fibronectin type III domain protein</fullName>
    </recommendedName>
</protein>
<dbReference type="Proteomes" id="UP000192277">
    <property type="component" value="Unassembled WGS sequence"/>
</dbReference>
<dbReference type="Gene3D" id="2.60.40.10">
    <property type="entry name" value="Immunoglobulins"/>
    <property type="match status" value="1"/>
</dbReference>
<dbReference type="InterPro" id="IPR026444">
    <property type="entry name" value="Secre_tail"/>
</dbReference>
<dbReference type="PANTHER" id="PTHR43405">
    <property type="entry name" value="GLYCOSYL HYDROLASE DIGH"/>
    <property type="match status" value="1"/>
</dbReference>
<evidence type="ECO:0000259" key="4">
    <source>
        <dbReference type="PROSITE" id="PS50853"/>
    </source>
</evidence>
<keyword evidence="1" id="KW-0732">Signal</keyword>
<evidence type="ECO:0008006" key="7">
    <source>
        <dbReference type="Google" id="ProtNLM"/>
    </source>
</evidence>
<dbReference type="InterPro" id="IPR052177">
    <property type="entry name" value="Divisome_Glycosyl_Hydrolase"/>
</dbReference>
<dbReference type="InterPro" id="IPR013783">
    <property type="entry name" value="Ig-like_fold"/>
</dbReference>
<dbReference type="InterPro" id="IPR036116">
    <property type="entry name" value="FN3_sf"/>
</dbReference>
<dbReference type="PROSITE" id="PS50853">
    <property type="entry name" value="FN3"/>
    <property type="match status" value="1"/>
</dbReference>
<gene>
    <name evidence="5" type="ORF">A4D02_31140</name>
</gene>
<feature type="domain" description="Fibronectin type-III" evidence="4">
    <location>
        <begin position="411"/>
        <end position="509"/>
    </location>
</feature>
<feature type="domain" description="HYR" evidence="3">
    <location>
        <begin position="504"/>
        <end position="586"/>
    </location>
</feature>
<dbReference type="Pfam" id="PF02638">
    <property type="entry name" value="GHL10"/>
    <property type="match status" value="1"/>
</dbReference>